<dbReference type="InterPro" id="IPR004453">
    <property type="entry name" value="QueG"/>
</dbReference>
<keyword evidence="1" id="KW-0479">Metal-binding</keyword>
<reference evidence="3" key="1">
    <citation type="submission" date="2018-05" db="EMBL/GenBank/DDBJ databases">
        <authorList>
            <person name="Lanie J.A."/>
            <person name="Ng W.-L."/>
            <person name="Kazmierczak K.M."/>
            <person name="Andrzejewski T.M."/>
            <person name="Davidsen T.M."/>
            <person name="Wayne K.J."/>
            <person name="Tettelin H."/>
            <person name="Glass J.I."/>
            <person name="Rusch D."/>
            <person name="Podicherti R."/>
            <person name="Tsui H.-C.T."/>
            <person name="Winkler M.E."/>
        </authorList>
    </citation>
    <scope>NUCLEOTIDE SEQUENCE</scope>
</reference>
<dbReference type="EMBL" id="UINC01036535">
    <property type="protein sequence ID" value="SVB30656.1"/>
    <property type="molecule type" value="Genomic_DNA"/>
</dbReference>
<dbReference type="InterPro" id="IPR017896">
    <property type="entry name" value="4Fe4S_Fe-S-bd"/>
</dbReference>
<proteinExistence type="predicted"/>
<organism evidence="3">
    <name type="scientific">marine metagenome</name>
    <dbReference type="NCBI Taxonomy" id="408172"/>
    <lineage>
        <taxon>unclassified sequences</taxon>
        <taxon>metagenomes</taxon>
        <taxon>ecological metagenomes</taxon>
    </lineage>
</organism>
<keyword evidence="1" id="KW-0408">Iron</keyword>
<dbReference type="PANTHER" id="PTHR30002:SF4">
    <property type="entry name" value="EPOXYQUEUOSINE REDUCTASE"/>
    <property type="match status" value="1"/>
</dbReference>
<keyword evidence="1" id="KW-0004">4Fe-4S</keyword>
<sequence length="197" mass="21564">MFDIGVRLAHYIGSMGYEATAHANGGELAHVPYAYLAGLGELGKHGSLISPELGSSFRLSAVSTNIPISIDGPKDFGIDKTCETCNVCTRFCPGEAIQPEKQNVNGVYRWHVDTGSCEPYFLSLHGCKVCLMVCPYNGRSVFKEGFKTLAKDMARTKEAQGLVELFADRDPEGSENELLQSIRDRKAQLDKLEIEAD</sequence>
<protein>
    <recommendedName>
        <fullName evidence="2">4Fe-4S ferredoxin-type domain-containing protein</fullName>
    </recommendedName>
</protein>
<evidence type="ECO:0000259" key="2">
    <source>
        <dbReference type="PROSITE" id="PS51379"/>
    </source>
</evidence>
<dbReference type="AlphaFoldDB" id="A0A382CWS4"/>
<dbReference type="SUPFAM" id="SSF54862">
    <property type="entry name" value="4Fe-4S ferredoxins"/>
    <property type="match status" value="1"/>
</dbReference>
<dbReference type="PROSITE" id="PS00198">
    <property type="entry name" value="4FE4S_FER_1"/>
    <property type="match status" value="1"/>
</dbReference>
<keyword evidence="1" id="KW-0411">Iron-sulfur</keyword>
<feature type="domain" description="4Fe-4S ferredoxin-type" evidence="2">
    <location>
        <begin position="74"/>
        <end position="102"/>
    </location>
</feature>
<accession>A0A382CWS4</accession>
<dbReference type="Gene3D" id="3.30.70.20">
    <property type="match status" value="1"/>
</dbReference>
<dbReference type="PANTHER" id="PTHR30002">
    <property type="entry name" value="EPOXYQUEUOSINE REDUCTASE"/>
    <property type="match status" value="1"/>
</dbReference>
<dbReference type="InterPro" id="IPR017900">
    <property type="entry name" value="4Fe4S_Fe_S_CS"/>
</dbReference>
<name>A0A382CWS4_9ZZZZ</name>
<evidence type="ECO:0000313" key="3">
    <source>
        <dbReference type="EMBL" id="SVB30656.1"/>
    </source>
</evidence>
<dbReference type="GO" id="GO:0052693">
    <property type="term" value="F:epoxyqueuosine reductase activity"/>
    <property type="evidence" value="ECO:0007669"/>
    <property type="project" value="TreeGrafter"/>
</dbReference>
<dbReference type="PROSITE" id="PS51379">
    <property type="entry name" value="4FE4S_FER_2"/>
    <property type="match status" value="1"/>
</dbReference>
<dbReference type="GO" id="GO:0051539">
    <property type="term" value="F:4 iron, 4 sulfur cluster binding"/>
    <property type="evidence" value="ECO:0007669"/>
    <property type="project" value="UniProtKB-KW"/>
</dbReference>
<dbReference type="GO" id="GO:0008616">
    <property type="term" value="P:tRNA queuosine(34) biosynthetic process"/>
    <property type="evidence" value="ECO:0007669"/>
    <property type="project" value="InterPro"/>
</dbReference>
<gene>
    <name evidence="3" type="ORF">METZ01_LOCUS183510</name>
</gene>
<dbReference type="Pfam" id="PF12838">
    <property type="entry name" value="Fer4_7"/>
    <property type="match status" value="1"/>
</dbReference>
<evidence type="ECO:0000256" key="1">
    <source>
        <dbReference type="ARBA" id="ARBA00022485"/>
    </source>
</evidence>